<evidence type="ECO:0000256" key="2">
    <source>
        <dbReference type="ARBA" id="ARBA00004651"/>
    </source>
</evidence>
<feature type="transmembrane region" description="Helical" evidence="13">
    <location>
        <begin position="149"/>
        <end position="171"/>
    </location>
</feature>
<evidence type="ECO:0000256" key="12">
    <source>
        <dbReference type="ARBA" id="ARBA00037975"/>
    </source>
</evidence>
<dbReference type="Proteomes" id="UP000229081">
    <property type="component" value="Chromosome"/>
</dbReference>
<evidence type="ECO:0000256" key="1">
    <source>
        <dbReference type="ARBA" id="ARBA00001970"/>
    </source>
</evidence>
<dbReference type="GO" id="GO:0046872">
    <property type="term" value="F:metal ion binding"/>
    <property type="evidence" value="ECO:0007669"/>
    <property type="project" value="UniProtKB-KW"/>
</dbReference>
<dbReference type="GO" id="GO:0009055">
    <property type="term" value="F:electron transfer activity"/>
    <property type="evidence" value="ECO:0007669"/>
    <property type="project" value="InterPro"/>
</dbReference>
<dbReference type="GO" id="GO:0005886">
    <property type="term" value="C:plasma membrane"/>
    <property type="evidence" value="ECO:0007669"/>
    <property type="project" value="UniProtKB-SubCell"/>
</dbReference>
<evidence type="ECO:0000256" key="4">
    <source>
        <dbReference type="ARBA" id="ARBA00022475"/>
    </source>
</evidence>
<evidence type="ECO:0000256" key="11">
    <source>
        <dbReference type="ARBA" id="ARBA00023136"/>
    </source>
</evidence>
<proteinExistence type="inferred from homology"/>
<keyword evidence="11 13" id="KW-0472">Membrane</keyword>
<dbReference type="RefSeq" id="WP_100280950.1">
    <property type="nucleotide sequence ID" value="NZ_CP024923.1"/>
</dbReference>
<keyword evidence="7" id="KW-0479">Metal-binding</keyword>
<dbReference type="InterPro" id="IPR016174">
    <property type="entry name" value="Di-haem_cyt_TM"/>
</dbReference>
<evidence type="ECO:0000256" key="10">
    <source>
        <dbReference type="ARBA" id="ARBA00023004"/>
    </source>
</evidence>
<organism evidence="15 16">
    <name type="scientific">Sphingomonas psychrotolerans</name>
    <dbReference type="NCBI Taxonomy" id="1327635"/>
    <lineage>
        <taxon>Bacteria</taxon>
        <taxon>Pseudomonadati</taxon>
        <taxon>Pseudomonadota</taxon>
        <taxon>Alphaproteobacteria</taxon>
        <taxon>Sphingomonadales</taxon>
        <taxon>Sphingomonadaceae</taxon>
        <taxon>Sphingomonas</taxon>
    </lineage>
</organism>
<evidence type="ECO:0000313" key="15">
    <source>
        <dbReference type="EMBL" id="ATY31139.1"/>
    </source>
</evidence>
<evidence type="ECO:0000313" key="16">
    <source>
        <dbReference type="Proteomes" id="UP000229081"/>
    </source>
</evidence>
<dbReference type="GO" id="GO:0022904">
    <property type="term" value="P:respiratory electron transport chain"/>
    <property type="evidence" value="ECO:0007669"/>
    <property type="project" value="InterPro"/>
</dbReference>
<keyword evidence="9 13" id="KW-1133">Transmembrane helix</keyword>
<sequence length="182" mass="20692">MTACEAPQRFALPARVLHWTIAAAIPIQIYLGWAAEWETERTESFRLIRGHYQLGIVIFGLVLLRVLWRVGYGAPPSLHARPRWQSPGTAMVHGLLYVLLVTMPVSGYVIWVWMDGPMDILGVIHIPKLFTPPVDDETGRALAWYIHHYSSWAVIALVALHVIAALWHQFVRRDNLIAARML</sequence>
<accession>A0A2K8MHB3</accession>
<evidence type="ECO:0000256" key="8">
    <source>
        <dbReference type="ARBA" id="ARBA00022982"/>
    </source>
</evidence>
<keyword evidence="5" id="KW-0349">Heme</keyword>
<keyword evidence="10" id="KW-0408">Iron</keyword>
<reference evidence="15 16" key="1">
    <citation type="submission" date="2017-11" db="EMBL/GenBank/DDBJ databases">
        <title>Complete genome sequence of Sphingomonas sp. Strain Cra20, a psychrotolerant potential plant growth promoting rhizobacteria.</title>
        <authorList>
            <person name="Luo Y."/>
        </authorList>
    </citation>
    <scope>NUCLEOTIDE SEQUENCE [LARGE SCALE GENOMIC DNA]</scope>
    <source>
        <strain evidence="15 16">Cra20</strain>
    </source>
</reference>
<evidence type="ECO:0000256" key="6">
    <source>
        <dbReference type="ARBA" id="ARBA00022692"/>
    </source>
</evidence>
<gene>
    <name evidence="15" type="ORF">CVN68_03365</name>
</gene>
<comment type="similarity">
    <text evidence="12">Belongs to the cytochrome b561 family.</text>
</comment>
<dbReference type="KEGG" id="sphc:CVN68_03365"/>
<evidence type="ECO:0000259" key="14">
    <source>
        <dbReference type="Pfam" id="PF01292"/>
    </source>
</evidence>
<evidence type="ECO:0000256" key="13">
    <source>
        <dbReference type="SAM" id="Phobius"/>
    </source>
</evidence>
<evidence type="ECO:0000256" key="9">
    <source>
        <dbReference type="ARBA" id="ARBA00022989"/>
    </source>
</evidence>
<dbReference type="InterPro" id="IPR052168">
    <property type="entry name" value="Cytochrome_b561_oxidase"/>
</dbReference>
<dbReference type="PANTHER" id="PTHR30529:SF6">
    <property type="entry name" value="BLL0291 PROTEIN"/>
    <property type="match status" value="1"/>
</dbReference>
<evidence type="ECO:0000256" key="3">
    <source>
        <dbReference type="ARBA" id="ARBA00022448"/>
    </source>
</evidence>
<name>A0A2K8MHB3_9SPHN</name>
<protein>
    <recommendedName>
        <fullName evidence="14">Cytochrome b561 bacterial/Ni-hydrogenase domain-containing protein</fullName>
    </recommendedName>
</protein>
<evidence type="ECO:0000256" key="5">
    <source>
        <dbReference type="ARBA" id="ARBA00022617"/>
    </source>
</evidence>
<keyword evidence="8" id="KW-0249">Electron transport</keyword>
<dbReference type="AlphaFoldDB" id="A0A2K8MHB3"/>
<comment type="cofactor">
    <cofactor evidence="1">
        <name>heme b</name>
        <dbReference type="ChEBI" id="CHEBI:60344"/>
    </cofactor>
</comment>
<feature type="transmembrane region" description="Helical" evidence="13">
    <location>
        <begin position="89"/>
        <end position="113"/>
    </location>
</feature>
<dbReference type="PANTHER" id="PTHR30529">
    <property type="entry name" value="CYTOCHROME B561"/>
    <property type="match status" value="1"/>
</dbReference>
<feature type="transmembrane region" description="Helical" evidence="13">
    <location>
        <begin position="12"/>
        <end position="31"/>
    </location>
</feature>
<dbReference type="SUPFAM" id="SSF81342">
    <property type="entry name" value="Transmembrane di-heme cytochromes"/>
    <property type="match status" value="1"/>
</dbReference>
<keyword evidence="6 13" id="KW-0812">Transmembrane</keyword>
<feature type="domain" description="Cytochrome b561 bacterial/Ni-hydrogenase" evidence="14">
    <location>
        <begin position="9"/>
        <end position="181"/>
    </location>
</feature>
<dbReference type="Pfam" id="PF01292">
    <property type="entry name" value="Ni_hydr_CYTB"/>
    <property type="match status" value="1"/>
</dbReference>
<dbReference type="EMBL" id="CP024923">
    <property type="protein sequence ID" value="ATY31139.1"/>
    <property type="molecule type" value="Genomic_DNA"/>
</dbReference>
<feature type="transmembrane region" description="Helical" evidence="13">
    <location>
        <begin position="51"/>
        <end position="68"/>
    </location>
</feature>
<dbReference type="GO" id="GO:0020037">
    <property type="term" value="F:heme binding"/>
    <property type="evidence" value="ECO:0007669"/>
    <property type="project" value="TreeGrafter"/>
</dbReference>
<keyword evidence="4" id="KW-1003">Cell membrane</keyword>
<dbReference type="Gene3D" id="1.20.950.20">
    <property type="entry name" value="Transmembrane di-heme cytochromes, Chain C"/>
    <property type="match status" value="1"/>
</dbReference>
<keyword evidence="3" id="KW-0813">Transport</keyword>
<dbReference type="OrthoDB" id="1247465at2"/>
<dbReference type="InterPro" id="IPR011577">
    <property type="entry name" value="Cyt_b561_bac/Ni-Hgenase"/>
</dbReference>
<comment type="subcellular location">
    <subcellularLocation>
        <location evidence="2">Cell membrane</location>
        <topology evidence="2">Multi-pass membrane protein</topology>
    </subcellularLocation>
</comment>
<evidence type="ECO:0000256" key="7">
    <source>
        <dbReference type="ARBA" id="ARBA00022723"/>
    </source>
</evidence>
<keyword evidence="16" id="KW-1185">Reference proteome</keyword>